<dbReference type="InterPro" id="IPR009057">
    <property type="entry name" value="Homeodomain-like_sf"/>
</dbReference>
<dbReference type="EMBL" id="CP097332">
    <property type="protein sequence ID" value="UQX89173.1"/>
    <property type="molecule type" value="Genomic_DNA"/>
</dbReference>
<accession>A0ABY4R0Q6</accession>
<feature type="domain" description="HTH tetR-type" evidence="6">
    <location>
        <begin position="33"/>
        <end position="93"/>
    </location>
</feature>
<dbReference type="InterPro" id="IPR050109">
    <property type="entry name" value="HTH-type_TetR-like_transc_reg"/>
</dbReference>
<dbReference type="Gene3D" id="1.10.10.60">
    <property type="entry name" value="Homeodomain-like"/>
    <property type="match status" value="1"/>
</dbReference>
<dbReference type="SUPFAM" id="SSF46689">
    <property type="entry name" value="Homeodomain-like"/>
    <property type="match status" value="1"/>
</dbReference>
<protein>
    <submittedName>
        <fullName evidence="7">TetR/AcrR family transcriptional regulator</fullName>
    </submittedName>
</protein>
<reference evidence="7" key="2">
    <citation type="submission" date="2022-05" db="EMBL/GenBank/DDBJ databases">
        <authorList>
            <person name="Kim J.-S."/>
            <person name="Lee K."/>
            <person name="Suh M."/>
            <person name="Eom M."/>
            <person name="Kim J.-S."/>
            <person name="Kim D.-S."/>
            <person name="Ko S.-H."/>
            <person name="Shin Y."/>
            <person name="Lee J.-S."/>
        </authorList>
    </citation>
    <scope>NUCLEOTIDE SEQUENCE</scope>
    <source>
        <strain evidence="7">N237</strain>
    </source>
</reference>
<feature type="DNA-binding region" description="H-T-H motif" evidence="4">
    <location>
        <begin position="56"/>
        <end position="75"/>
    </location>
</feature>
<dbReference type="SUPFAM" id="SSF48498">
    <property type="entry name" value="Tetracyclin repressor-like, C-terminal domain"/>
    <property type="match status" value="1"/>
</dbReference>
<sequence length="235" mass="25662">MNKGTVRLMGEGVKARPTRKRSYHSPRRAEQAAQTRRAVLAAARDLFVSKGYAATTIADIAGHAQVAADTIYATVGRKPALLRELVEAAISGTDHAVPADERDYVSRIAAAPAAVDKLTIYAHAIAAIQQRLAPVFLALRDAAATDPDCGALWEEIAQRRAANMRRFAADLRGTGEVRDDLTDDQVADVIWSMNAAEYWDLLVRERAWSPDQFAAWLTDAWIRLLLKTSPGTAPD</sequence>
<feature type="compositionally biased region" description="Basic residues" evidence="5">
    <location>
        <begin position="16"/>
        <end position="26"/>
    </location>
</feature>
<keyword evidence="1" id="KW-0805">Transcription regulation</keyword>
<dbReference type="Gene3D" id="1.10.357.10">
    <property type="entry name" value="Tetracycline Repressor, domain 2"/>
    <property type="match status" value="1"/>
</dbReference>
<evidence type="ECO:0000259" key="6">
    <source>
        <dbReference type="PROSITE" id="PS50977"/>
    </source>
</evidence>
<dbReference type="Proteomes" id="UP001056336">
    <property type="component" value="Chromosome"/>
</dbReference>
<name>A0ABY4R0Q6_9ACTN</name>
<dbReference type="InterPro" id="IPR001647">
    <property type="entry name" value="HTH_TetR"/>
</dbReference>
<evidence type="ECO:0000313" key="8">
    <source>
        <dbReference type="Proteomes" id="UP001056336"/>
    </source>
</evidence>
<dbReference type="Pfam" id="PF00440">
    <property type="entry name" value="TetR_N"/>
    <property type="match status" value="1"/>
</dbReference>
<keyword evidence="3" id="KW-0804">Transcription</keyword>
<proteinExistence type="predicted"/>
<dbReference type="PANTHER" id="PTHR30055:SF234">
    <property type="entry name" value="HTH-TYPE TRANSCRIPTIONAL REGULATOR BETI"/>
    <property type="match status" value="1"/>
</dbReference>
<keyword evidence="2 4" id="KW-0238">DNA-binding</keyword>
<gene>
    <name evidence="7" type="ORF">M6D93_04005</name>
</gene>
<evidence type="ECO:0000256" key="1">
    <source>
        <dbReference type="ARBA" id="ARBA00023015"/>
    </source>
</evidence>
<evidence type="ECO:0000256" key="2">
    <source>
        <dbReference type="ARBA" id="ARBA00023125"/>
    </source>
</evidence>
<feature type="region of interest" description="Disordered" evidence="5">
    <location>
        <begin position="1"/>
        <end position="32"/>
    </location>
</feature>
<evidence type="ECO:0000313" key="7">
    <source>
        <dbReference type="EMBL" id="UQX89173.1"/>
    </source>
</evidence>
<evidence type="ECO:0000256" key="3">
    <source>
        <dbReference type="ARBA" id="ARBA00023163"/>
    </source>
</evidence>
<evidence type="ECO:0000256" key="5">
    <source>
        <dbReference type="SAM" id="MobiDB-lite"/>
    </source>
</evidence>
<keyword evidence="8" id="KW-1185">Reference proteome</keyword>
<reference evidence="7" key="1">
    <citation type="journal article" date="2018" name="Int. J. Syst. Evol. Microbiol.">
        <title>Jatrophihabitans telluris sp. nov., isolated from sediment soil of lava forest wetlands and the emended description of the genus Jatrophihabitans.</title>
        <authorList>
            <person name="Lee K.C."/>
            <person name="Suh M.K."/>
            <person name="Eom M.K."/>
            <person name="Kim K.K."/>
            <person name="Kim J.S."/>
            <person name="Kim D.S."/>
            <person name="Ko S.H."/>
            <person name="Shin Y.K."/>
            <person name="Lee J.S."/>
        </authorList>
    </citation>
    <scope>NUCLEOTIDE SEQUENCE</scope>
    <source>
        <strain evidence="7">N237</strain>
    </source>
</reference>
<evidence type="ECO:0000256" key="4">
    <source>
        <dbReference type="PROSITE-ProRule" id="PRU00335"/>
    </source>
</evidence>
<dbReference type="RefSeq" id="WP_249773069.1">
    <property type="nucleotide sequence ID" value="NZ_CP097332.1"/>
</dbReference>
<dbReference type="PROSITE" id="PS50977">
    <property type="entry name" value="HTH_TETR_2"/>
    <property type="match status" value="1"/>
</dbReference>
<dbReference type="InterPro" id="IPR036271">
    <property type="entry name" value="Tet_transcr_reg_TetR-rel_C_sf"/>
</dbReference>
<dbReference type="PANTHER" id="PTHR30055">
    <property type="entry name" value="HTH-TYPE TRANSCRIPTIONAL REGULATOR RUTR"/>
    <property type="match status" value="1"/>
</dbReference>
<organism evidence="7 8">
    <name type="scientific">Jatrophihabitans telluris</name>
    <dbReference type="NCBI Taxonomy" id="2038343"/>
    <lineage>
        <taxon>Bacteria</taxon>
        <taxon>Bacillati</taxon>
        <taxon>Actinomycetota</taxon>
        <taxon>Actinomycetes</taxon>
        <taxon>Jatrophihabitantales</taxon>
        <taxon>Jatrophihabitantaceae</taxon>
        <taxon>Jatrophihabitans</taxon>
    </lineage>
</organism>